<dbReference type="PANTHER" id="PTHR45939:SF1">
    <property type="entry name" value="MITOCHONDRIAL THIAMINE PYROPHOSPHATE CARRIER 1-RELATED"/>
    <property type="match status" value="1"/>
</dbReference>
<feature type="repeat" description="Solcar" evidence="8">
    <location>
        <begin position="110"/>
        <end position="190"/>
    </location>
</feature>
<evidence type="ECO:0000256" key="9">
    <source>
        <dbReference type="SAM" id="MobiDB-lite"/>
    </source>
</evidence>
<proteinExistence type="inferred from homology"/>
<dbReference type="SUPFAM" id="SSF103506">
    <property type="entry name" value="Mitochondrial carrier"/>
    <property type="match status" value="1"/>
</dbReference>
<feature type="compositionally biased region" description="Low complexity" evidence="9">
    <location>
        <begin position="354"/>
        <end position="364"/>
    </location>
</feature>
<dbReference type="AlphaFoldDB" id="A0A0G4IAD7"/>
<gene>
    <name evidence="10" type="ORF">Cvel_12458</name>
</gene>
<dbReference type="PANTHER" id="PTHR45939">
    <property type="entry name" value="PEROXISOMAL MEMBRANE PROTEIN PMP34-RELATED"/>
    <property type="match status" value="1"/>
</dbReference>
<dbReference type="Gene3D" id="1.50.40.10">
    <property type="entry name" value="Mitochondrial carrier domain"/>
    <property type="match status" value="1"/>
</dbReference>
<dbReference type="GO" id="GO:0015217">
    <property type="term" value="F:ADP transmembrane transporter activity"/>
    <property type="evidence" value="ECO:0007669"/>
    <property type="project" value="TreeGrafter"/>
</dbReference>
<evidence type="ECO:0000256" key="7">
    <source>
        <dbReference type="ARBA" id="ARBA00023136"/>
    </source>
</evidence>
<dbReference type="EMBL" id="CDMZ01005750">
    <property type="protein sequence ID" value="CEM54040.1"/>
    <property type="molecule type" value="Genomic_DNA"/>
</dbReference>
<dbReference type="VEuPathDB" id="CryptoDB:Cvel_12458"/>
<evidence type="ECO:0000256" key="8">
    <source>
        <dbReference type="PROSITE-ProRule" id="PRU00282"/>
    </source>
</evidence>
<evidence type="ECO:0000256" key="6">
    <source>
        <dbReference type="ARBA" id="ARBA00022989"/>
    </source>
</evidence>
<keyword evidence="7 8" id="KW-0472">Membrane</keyword>
<name>A0A0G4IAD7_9ALVE</name>
<keyword evidence="6" id="KW-1133">Transmembrane helix</keyword>
<dbReference type="InterPro" id="IPR052217">
    <property type="entry name" value="Mito/Peroxisomal_Carrier"/>
</dbReference>
<dbReference type="InterPro" id="IPR023395">
    <property type="entry name" value="MCP_dom_sf"/>
</dbReference>
<evidence type="ECO:0000256" key="1">
    <source>
        <dbReference type="ARBA" id="ARBA00004141"/>
    </source>
</evidence>
<protein>
    <submittedName>
        <fullName evidence="10">Uncharacterized protein</fullName>
    </submittedName>
</protein>
<accession>A0A0G4IAD7</accession>
<organism evidence="10">
    <name type="scientific">Chromera velia CCMP2878</name>
    <dbReference type="NCBI Taxonomy" id="1169474"/>
    <lineage>
        <taxon>Eukaryota</taxon>
        <taxon>Sar</taxon>
        <taxon>Alveolata</taxon>
        <taxon>Colpodellida</taxon>
        <taxon>Chromeraceae</taxon>
        <taxon>Chromera</taxon>
    </lineage>
</organism>
<feature type="compositionally biased region" description="Low complexity" evidence="9">
    <location>
        <begin position="309"/>
        <end position="322"/>
    </location>
</feature>
<dbReference type="InterPro" id="IPR018108">
    <property type="entry name" value="MCP_transmembrane"/>
</dbReference>
<comment type="subcellular location">
    <subcellularLocation>
        <location evidence="1">Membrane</location>
        <topology evidence="1">Multi-pass membrane protein</topology>
    </subcellularLocation>
</comment>
<feature type="repeat" description="Solcar" evidence="8">
    <location>
        <begin position="15"/>
        <end position="100"/>
    </location>
</feature>
<evidence type="ECO:0000313" key="10">
    <source>
        <dbReference type="EMBL" id="CEM54040.1"/>
    </source>
</evidence>
<dbReference type="GO" id="GO:0016020">
    <property type="term" value="C:membrane"/>
    <property type="evidence" value="ECO:0007669"/>
    <property type="project" value="UniProtKB-SubCell"/>
</dbReference>
<evidence type="ECO:0000256" key="5">
    <source>
        <dbReference type="ARBA" id="ARBA00022737"/>
    </source>
</evidence>
<reference evidence="10" key="1">
    <citation type="submission" date="2014-11" db="EMBL/GenBank/DDBJ databases">
        <authorList>
            <person name="Otto D Thomas"/>
            <person name="Naeem Raeece"/>
        </authorList>
    </citation>
    <scope>NUCLEOTIDE SEQUENCE</scope>
</reference>
<evidence type="ECO:0000256" key="3">
    <source>
        <dbReference type="ARBA" id="ARBA00022448"/>
    </source>
</evidence>
<evidence type="ECO:0000256" key="4">
    <source>
        <dbReference type="ARBA" id="ARBA00022692"/>
    </source>
</evidence>
<keyword evidence="4 8" id="KW-0812">Transmembrane</keyword>
<keyword evidence="3" id="KW-0813">Transport</keyword>
<dbReference type="Pfam" id="PF00153">
    <property type="entry name" value="Mito_carr"/>
    <property type="match status" value="2"/>
</dbReference>
<evidence type="ECO:0000256" key="2">
    <source>
        <dbReference type="ARBA" id="ARBA00006375"/>
    </source>
</evidence>
<sequence>MEESLVASHSNGGLADSAVSAVCAAIASAAASAAFYPLDSVIVHYQLKSIDSRRSHFGQVFADVFREGFSKIYQGWEAKAGEAFFRNLSFFFLYESAKRWHERRGNGNKLTLLNASLLAGTAGIVNLVVSSPLGVIATNVQTSGMPAKEVVRRVLRTEGFWGFFRALSASFSLTANGGISSALFDFLSNALRWFKFAQVHVMSGPAGRGPPPFPVLGSWYDERLPPLSPVEAAFVGGLAKLVATAFTYPYIRAKILLQCAPSPSGECISENSKADHHALQLQSPLLRATLDGLSSRGSPSSSTREGAPSSSNVLKGSSSSSSSERERVMRVVGFSHLDGEGVSRSSGNAHDALGARSSRSGGMPSPFPSGGHGGGVGARRSFLPPSSSREPSGRLGPGETHRPAAADGGQEEETSNARSSFLVPGRAPFRLSDHWREIGGAQGDMGDGGDGGGVLASLKNVPSQRNVHHPTTTVPPSPSALFDEAVINQCASFCLSETDLEFHGGPPGRGGGPRAKDAATLRVMEAILSRQQQQERGGLGSLYAVHGGNGEMMDGTAGGGGDHFLGGVGGDMHGLPPIQLYVREGRHRQFALPARAEDRGLRWVFVSVLMSEGLSGMYRGIIPQMVKSSLQYALMAFVRALLQRFASKLVGLARRGKRGARSNEYLESKSTNSKLSALL</sequence>
<feature type="region of interest" description="Disordered" evidence="9">
    <location>
        <begin position="290"/>
        <end position="422"/>
    </location>
</feature>
<keyword evidence="5" id="KW-0677">Repeat</keyword>
<comment type="similarity">
    <text evidence="2">Belongs to the mitochondrial carrier (TC 2.A.29) family.</text>
</comment>
<dbReference type="PROSITE" id="PS50920">
    <property type="entry name" value="SOLCAR"/>
    <property type="match status" value="3"/>
</dbReference>
<feature type="repeat" description="Solcar" evidence="8">
    <location>
        <begin position="561"/>
        <end position="645"/>
    </location>
</feature>